<evidence type="ECO:0000313" key="2">
    <source>
        <dbReference type="Proteomes" id="UP000318288"/>
    </source>
</evidence>
<dbReference type="SUPFAM" id="SSF48452">
    <property type="entry name" value="TPR-like"/>
    <property type="match status" value="1"/>
</dbReference>
<keyword evidence="2" id="KW-1185">Reference proteome</keyword>
<evidence type="ECO:0000313" key="1">
    <source>
        <dbReference type="EMBL" id="TWU60053.1"/>
    </source>
</evidence>
<reference evidence="1 2" key="1">
    <citation type="submission" date="2019-02" db="EMBL/GenBank/DDBJ databases">
        <title>Deep-cultivation of Planctomycetes and their phenomic and genomic characterization uncovers novel biology.</title>
        <authorList>
            <person name="Wiegand S."/>
            <person name="Jogler M."/>
            <person name="Boedeker C."/>
            <person name="Pinto D."/>
            <person name="Vollmers J."/>
            <person name="Rivas-Marin E."/>
            <person name="Kohn T."/>
            <person name="Peeters S.H."/>
            <person name="Heuer A."/>
            <person name="Rast P."/>
            <person name="Oberbeckmann S."/>
            <person name="Bunk B."/>
            <person name="Jeske O."/>
            <person name="Meyerdierks A."/>
            <person name="Storesund J.E."/>
            <person name="Kallscheuer N."/>
            <person name="Luecker S."/>
            <person name="Lage O.M."/>
            <person name="Pohl T."/>
            <person name="Merkel B.J."/>
            <person name="Hornburger P."/>
            <person name="Mueller R.-W."/>
            <person name="Bruemmer F."/>
            <person name="Labrenz M."/>
            <person name="Spormann A.M."/>
            <person name="Op Den Camp H."/>
            <person name="Overmann J."/>
            <person name="Amann R."/>
            <person name="Jetten M.S.M."/>
            <person name="Mascher T."/>
            <person name="Medema M.H."/>
            <person name="Devos D.P."/>
            <person name="Kaster A.-K."/>
            <person name="Ovreas L."/>
            <person name="Rohde M."/>
            <person name="Galperin M.Y."/>
            <person name="Jogler C."/>
        </authorList>
    </citation>
    <scope>NUCLEOTIDE SEQUENCE [LARGE SCALE GENOMIC DNA]</scope>
    <source>
        <strain evidence="1 2">Poly51</strain>
    </source>
</reference>
<protein>
    <submittedName>
        <fullName evidence="1">Tetratricopeptide repeat protein</fullName>
    </submittedName>
</protein>
<gene>
    <name evidence="1" type="ORF">Poly51_03270</name>
</gene>
<proteinExistence type="predicted"/>
<accession>A0A5C6FHL9</accession>
<dbReference type="EMBL" id="SJPW01000001">
    <property type="protein sequence ID" value="TWU60053.1"/>
    <property type="molecule type" value="Genomic_DNA"/>
</dbReference>
<dbReference type="AlphaFoldDB" id="A0A5C6FHL9"/>
<dbReference type="Proteomes" id="UP000318288">
    <property type="component" value="Unassembled WGS sequence"/>
</dbReference>
<sequence>MGAQVVVWQPPQMESAVGKRIAVPPIVGPNEITEPIREKMLTLAPRDAGRQLVAVAPETLNASESIRLVSGTDDVNDIALASVAEQADIDYVMRGRILTAQTGQQAGESRAFDPNVPLAVSWRLTSASDHRLVGGAPVVVDLKSAIETYPDLALVADPNEALATAAVREAYRLIAPSFTLQDVELAAPYALPGSKAIRRGNALAKSGRWGDAQAIWETTLEKHPTQTAAIHNLAIAAAAGQDFSKAKALIRRAIRRQPTGLSKRSMAWIETMQRQYHKAFDLPDPPEGWFITNEDGS</sequence>
<dbReference type="Gene3D" id="1.25.40.10">
    <property type="entry name" value="Tetratricopeptide repeat domain"/>
    <property type="match status" value="1"/>
</dbReference>
<name>A0A5C6FHL9_9BACT</name>
<comment type="caution">
    <text evidence="1">The sequence shown here is derived from an EMBL/GenBank/DDBJ whole genome shotgun (WGS) entry which is preliminary data.</text>
</comment>
<dbReference type="InterPro" id="IPR011990">
    <property type="entry name" value="TPR-like_helical_dom_sf"/>
</dbReference>
<organism evidence="1 2">
    <name type="scientific">Rubripirellula tenax</name>
    <dbReference type="NCBI Taxonomy" id="2528015"/>
    <lineage>
        <taxon>Bacteria</taxon>
        <taxon>Pseudomonadati</taxon>
        <taxon>Planctomycetota</taxon>
        <taxon>Planctomycetia</taxon>
        <taxon>Pirellulales</taxon>
        <taxon>Pirellulaceae</taxon>
        <taxon>Rubripirellula</taxon>
    </lineage>
</organism>